<dbReference type="OrthoDB" id="9788394at2"/>
<keyword evidence="6 8" id="KW-0342">GTP-binding</keyword>
<protein>
    <recommendedName>
        <fullName evidence="8">Molybdenum cofactor guanylyltransferase</fullName>
        <shortName evidence="8">MoCo guanylyltransferase</shortName>
        <ecNumber evidence="8">2.7.7.77</ecNumber>
    </recommendedName>
    <alternativeName>
        <fullName evidence="8">GTP:molybdopterin guanylyltransferase</fullName>
    </alternativeName>
    <alternativeName>
        <fullName evidence="8">Mo-MPT guanylyltransferase</fullName>
    </alternativeName>
    <alternativeName>
        <fullName evidence="8">Molybdopterin guanylyltransferase</fullName>
    </alternativeName>
    <alternativeName>
        <fullName evidence="8">Molybdopterin-guanine dinucleotide synthase</fullName>
        <shortName evidence="8">MGD synthase</shortName>
    </alternativeName>
</protein>
<feature type="binding site" evidence="8">
    <location>
        <position position="21"/>
    </location>
    <ligand>
        <name>GTP</name>
        <dbReference type="ChEBI" id="CHEBI:37565"/>
    </ligand>
</feature>
<dbReference type="InterPro" id="IPR029044">
    <property type="entry name" value="Nucleotide-diphossugar_trans"/>
</dbReference>
<dbReference type="GO" id="GO:0005737">
    <property type="term" value="C:cytoplasm"/>
    <property type="evidence" value="ECO:0007669"/>
    <property type="project" value="UniProtKB-SubCell"/>
</dbReference>
<dbReference type="GO" id="GO:0046872">
    <property type="term" value="F:metal ion binding"/>
    <property type="evidence" value="ECO:0007669"/>
    <property type="project" value="UniProtKB-KW"/>
</dbReference>
<keyword evidence="4 8" id="KW-0547">Nucleotide-binding</keyword>
<feature type="binding site" evidence="8">
    <location>
        <begin position="8"/>
        <end position="10"/>
    </location>
    <ligand>
        <name>GTP</name>
        <dbReference type="ChEBI" id="CHEBI:37565"/>
    </ligand>
</feature>
<dbReference type="EC" id="2.7.7.77" evidence="8"/>
<evidence type="ECO:0000313" key="10">
    <source>
        <dbReference type="EMBL" id="TCP62754.1"/>
    </source>
</evidence>
<feature type="binding site" evidence="8">
    <location>
        <position position="67"/>
    </location>
    <ligand>
        <name>GTP</name>
        <dbReference type="ChEBI" id="CHEBI:37565"/>
    </ligand>
</feature>
<dbReference type="GO" id="GO:1902758">
    <property type="term" value="P:bis(molybdopterin guanine dinucleotide)molybdenum biosynthetic process"/>
    <property type="evidence" value="ECO:0007669"/>
    <property type="project" value="TreeGrafter"/>
</dbReference>
<keyword evidence="2 8" id="KW-0808">Transferase</keyword>
<dbReference type="HAMAP" id="MF_00316">
    <property type="entry name" value="MobA"/>
    <property type="match status" value="1"/>
</dbReference>
<feature type="binding site" evidence="8">
    <location>
        <position position="100"/>
    </location>
    <ligand>
        <name>Mg(2+)</name>
        <dbReference type="ChEBI" id="CHEBI:18420"/>
    </ligand>
</feature>
<dbReference type="EMBL" id="SLXU01000001">
    <property type="protein sequence ID" value="TCP62754.1"/>
    <property type="molecule type" value="Genomic_DNA"/>
</dbReference>
<dbReference type="RefSeq" id="WP_132949734.1">
    <property type="nucleotide sequence ID" value="NZ_SLXU01000001.1"/>
</dbReference>
<sequence length="194" mass="19685">MAVLGLILAGGQGRRMDGADKALLRLGSDCLLTHVAARLGPQVAGLALSANGDPSRFAGFGLPVLADPLRGGLGPLAGILAGLDWAAEKGAGRLVTVAVDTPFVPRGLVARLSRPDVSLTLAQSAGRVHPTAGLWSVELRAPLRAALAGGTRRVMEFAQAQGAVQVAFGGEGNPFLNINTPDDLAAAEALLCRG</sequence>
<keyword evidence="5 8" id="KW-0460">Magnesium</keyword>
<evidence type="ECO:0000256" key="5">
    <source>
        <dbReference type="ARBA" id="ARBA00022842"/>
    </source>
</evidence>
<evidence type="ECO:0000259" key="9">
    <source>
        <dbReference type="Pfam" id="PF12804"/>
    </source>
</evidence>
<comment type="similarity">
    <text evidence="8">Belongs to the MobA family.</text>
</comment>
<evidence type="ECO:0000256" key="7">
    <source>
        <dbReference type="ARBA" id="ARBA00023150"/>
    </source>
</evidence>
<keyword evidence="3 8" id="KW-0479">Metal-binding</keyword>
<dbReference type="Gene3D" id="3.90.550.10">
    <property type="entry name" value="Spore Coat Polysaccharide Biosynthesis Protein SpsA, Chain A"/>
    <property type="match status" value="1"/>
</dbReference>
<evidence type="ECO:0000256" key="6">
    <source>
        <dbReference type="ARBA" id="ARBA00023134"/>
    </source>
</evidence>
<comment type="caution">
    <text evidence="8">Lacks conserved residue(s) required for the propagation of feature annotation.</text>
</comment>
<evidence type="ECO:0000256" key="2">
    <source>
        <dbReference type="ARBA" id="ARBA00022679"/>
    </source>
</evidence>
<dbReference type="PANTHER" id="PTHR19136">
    <property type="entry name" value="MOLYBDENUM COFACTOR GUANYLYLTRANSFERASE"/>
    <property type="match status" value="1"/>
</dbReference>
<evidence type="ECO:0000256" key="3">
    <source>
        <dbReference type="ARBA" id="ARBA00022723"/>
    </source>
</evidence>
<dbReference type="SUPFAM" id="SSF53448">
    <property type="entry name" value="Nucleotide-diphospho-sugar transferases"/>
    <property type="match status" value="1"/>
</dbReference>
<dbReference type="CDD" id="cd02503">
    <property type="entry name" value="MobA"/>
    <property type="match status" value="1"/>
</dbReference>
<organism evidence="10 11">
    <name type="scientific">Rhodovulum bhavnagarense</name>
    <dbReference type="NCBI Taxonomy" id="992286"/>
    <lineage>
        <taxon>Bacteria</taxon>
        <taxon>Pseudomonadati</taxon>
        <taxon>Pseudomonadota</taxon>
        <taxon>Alphaproteobacteria</taxon>
        <taxon>Rhodobacterales</taxon>
        <taxon>Paracoccaceae</taxon>
        <taxon>Rhodovulum</taxon>
    </lineage>
</organism>
<name>A0A4R2RIT2_9RHOB</name>
<proteinExistence type="inferred from homology"/>
<keyword evidence="7 8" id="KW-0501">Molybdenum cofactor biosynthesis</keyword>
<comment type="subunit">
    <text evidence="8">Monomer.</text>
</comment>
<evidence type="ECO:0000313" key="11">
    <source>
        <dbReference type="Proteomes" id="UP000295050"/>
    </source>
</evidence>
<dbReference type="Pfam" id="PF12804">
    <property type="entry name" value="NTP_transf_3"/>
    <property type="match status" value="1"/>
</dbReference>
<dbReference type="PANTHER" id="PTHR19136:SF81">
    <property type="entry name" value="MOLYBDENUM COFACTOR GUANYLYLTRANSFERASE"/>
    <property type="match status" value="1"/>
</dbReference>
<dbReference type="InterPro" id="IPR013482">
    <property type="entry name" value="Molybde_CF_guanTrfase"/>
</dbReference>
<evidence type="ECO:0000256" key="8">
    <source>
        <dbReference type="HAMAP-Rule" id="MF_00316"/>
    </source>
</evidence>
<feature type="domain" description="MobA-like NTP transferase" evidence="9">
    <location>
        <begin position="5"/>
        <end position="156"/>
    </location>
</feature>
<evidence type="ECO:0000256" key="1">
    <source>
        <dbReference type="ARBA" id="ARBA00022490"/>
    </source>
</evidence>
<comment type="caution">
    <text evidence="10">The sequence shown here is derived from an EMBL/GenBank/DDBJ whole genome shotgun (WGS) entry which is preliminary data.</text>
</comment>
<evidence type="ECO:0000256" key="4">
    <source>
        <dbReference type="ARBA" id="ARBA00022741"/>
    </source>
</evidence>
<feature type="binding site" evidence="8">
    <location>
        <position position="100"/>
    </location>
    <ligand>
        <name>GTP</name>
        <dbReference type="ChEBI" id="CHEBI:37565"/>
    </ligand>
</feature>
<keyword evidence="11" id="KW-1185">Reference proteome</keyword>
<comment type="function">
    <text evidence="8">Transfers a GMP moiety from GTP to Mo-molybdopterin (Mo-MPT) cofactor (Moco or molybdenum cofactor) to form Mo-molybdopterin guanine dinucleotide (Mo-MGD) cofactor.</text>
</comment>
<dbReference type="GO" id="GO:0061603">
    <property type="term" value="F:molybdenum cofactor guanylyltransferase activity"/>
    <property type="evidence" value="ECO:0007669"/>
    <property type="project" value="UniProtKB-EC"/>
</dbReference>
<comment type="domain">
    <text evidence="8">The N-terminal domain determines nucleotide recognition and specific binding, while the C-terminal domain determines the specific binding to the target protein.</text>
</comment>
<dbReference type="GO" id="GO:0005525">
    <property type="term" value="F:GTP binding"/>
    <property type="evidence" value="ECO:0007669"/>
    <property type="project" value="UniProtKB-UniRule"/>
</dbReference>
<comment type="catalytic activity">
    <reaction evidence="8">
        <text>Mo-molybdopterin + GTP + H(+) = Mo-molybdopterin guanine dinucleotide + diphosphate</text>
        <dbReference type="Rhea" id="RHEA:34243"/>
        <dbReference type="ChEBI" id="CHEBI:15378"/>
        <dbReference type="ChEBI" id="CHEBI:33019"/>
        <dbReference type="ChEBI" id="CHEBI:37565"/>
        <dbReference type="ChEBI" id="CHEBI:71302"/>
        <dbReference type="ChEBI" id="CHEBI:71310"/>
        <dbReference type="EC" id="2.7.7.77"/>
    </reaction>
</comment>
<dbReference type="NCBIfam" id="TIGR02665">
    <property type="entry name" value="molyb_mobA"/>
    <property type="match status" value="1"/>
</dbReference>
<comment type="cofactor">
    <cofactor evidence="8">
        <name>Mg(2+)</name>
        <dbReference type="ChEBI" id="CHEBI:18420"/>
    </cofactor>
</comment>
<keyword evidence="10" id="KW-0548">Nucleotidyltransferase</keyword>
<dbReference type="InterPro" id="IPR025877">
    <property type="entry name" value="MobA-like_NTP_Trfase"/>
</dbReference>
<dbReference type="Proteomes" id="UP000295050">
    <property type="component" value="Unassembled WGS sequence"/>
</dbReference>
<keyword evidence="1 8" id="KW-0963">Cytoplasm</keyword>
<accession>A0A4R2RIT2</accession>
<dbReference type="AlphaFoldDB" id="A0A4R2RIT2"/>
<comment type="subcellular location">
    <subcellularLocation>
        <location evidence="8">Cytoplasm</location>
    </subcellularLocation>
</comment>
<reference evidence="10 11" key="1">
    <citation type="submission" date="2019-03" db="EMBL/GenBank/DDBJ databases">
        <title>Genomic Encyclopedia of Type Strains, Phase IV (KMG-IV): sequencing the most valuable type-strain genomes for metagenomic binning, comparative biology and taxonomic classification.</title>
        <authorList>
            <person name="Goeker M."/>
        </authorList>
    </citation>
    <scope>NUCLEOTIDE SEQUENCE [LARGE SCALE GENOMIC DNA]</scope>
    <source>
        <strain evidence="10 11">DSM 24766</strain>
    </source>
</reference>
<gene>
    <name evidence="8" type="primary">mobA</name>
    <name evidence="10" type="ORF">EV663_10114</name>
</gene>